<evidence type="ECO:0000259" key="17">
    <source>
        <dbReference type="PROSITE" id="PS50878"/>
    </source>
</evidence>
<dbReference type="Pfam" id="PF17917">
    <property type="entry name" value="RT_RNaseH"/>
    <property type="match status" value="1"/>
</dbReference>
<dbReference type="GeneID" id="65102906"/>
<dbReference type="Gene3D" id="3.30.420.10">
    <property type="entry name" value="Ribonuclease H-like superfamily/Ribonuclease H"/>
    <property type="match status" value="1"/>
</dbReference>
<dbReference type="Proteomes" id="UP000679593">
    <property type="component" value="Segment"/>
</dbReference>
<dbReference type="PROSITE" id="PS50879">
    <property type="entry name" value="RNASE_H_1"/>
    <property type="match status" value="1"/>
</dbReference>
<dbReference type="PANTHER" id="PTHR33064:SF37">
    <property type="entry name" value="RIBONUCLEASE H"/>
    <property type="match status" value="1"/>
</dbReference>
<dbReference type="PROSITE" id="PS50158">
    <property type="entry name" value="ZF_CCHC"/>
    <property type="match status" value="1"/>
</dbReference>
<organism evidence="19">
    <name type="scientific">Polyscias mosaic virus</name>
    <dbReference type="NCBI Taxonomy" id="2528410"/>
    <lineage>
        <taxon>Viruses</taxon>
        <taxon>Riboviria</taxon>
        <taxon>Pararnavirae</taxon>
        <taxon>Artverviricota</taxon>
        <taxon>Revtraviricetes</taxon>
        <taxon>Ortervirales</taxon>
        <taxon>Caulimoviridae</taxon>
        <taxon>Badnavirus</taxon>
        <taxon>Badnavirus tessellopolysciatis</taxon>
    </lineage>
</organism>
<keyword evidence="20" id="KW-1185">Reference proteome</keyword>
<keyword evidence="13" id="KW-0479">Metal-binding</keyword>
<keyword evidence="13" id="KW-0863">Zinc-finger</keyword>
<dbReference type="KEGG" id="vg:65102906"/>
<keyword evidence="2" id="KW-0645">Protease</keyword>
<keyword evidence="9" id="KW-0460">Magnesium</keyword>
<dbReference type="PROSITE" id="PS50878">
    <property type="entry name" value="RT_POL"/>
    <property type="match status" value="1"/>
</dbReference>
<keyword evidence="7" id="KW-0255">Endonuclease</keyword>
<evidence type="ECO:0000256" key="1">
    <source>
        <dbReference type="ARBA" id="ARBA00012493"/>
    </source>
</evidence>
<dbReference type="GO" id="GO:0004523">
    <property type="term" value="F:RNA-DNA hybrid ribonuclease activity"/>
    <property type="evidence" value="ECO:0007669"/>
    <property type="project" value="InterPro"/>
</dbReference>
<keyword evidence="6" id="KW-0064">Aspartyl protease</keyword>
<dbReference type="EC" id="2.7.7.49" evidence="1"/>
<evidence type="ECO:0000256" key="12">
    <source>
        <dbReference type="ARBA" id="ARBA00025678"/>
    </source>
</evidence>
<dbReference type="EMBL" id="MH475918">
    <property type="protein sequence ID" value="QBH21733.1"/>
    <property type="molecule type" value="Genomic_DNA"/>
</dbReference>
<evidence type="ECO:0000256" key="13">
    <source>
        <dbReference type="PROSITE-ProRule" id="PRU00047"/>
    </source>
</evidence>
<dbReference type="InterPro" id="IPR051320">
    <property type="entry name" value="Viral_Replic_Matur_Polypro"/>
</dbReference>
<dbReference type="RefSeq" id="YP_010087614.1">
    <property type="nucleotide sequence ID" value="NC_055562.1"/>
</dbReference>
<dbReference type="CDD" id="cd01647">
    <property type="entry name" value="RT_LTR"/>
    <property type="match status" value="1"/>
</dbReference>
<dbReference type="InterPro" id="IPR000477">
    <property type="entry name" value="RT_dom"/>
</dbReference>
<dbReference type="InterPro" id="IPR002156">
    <property type="entry name" value="RNaseH_domain"/>
</dbReference>
<evidence type="ECO:0000313" key="19">
    <source>
        <dbReference type="EMBL" id="QBH21733.1"/>
    </source>
</evidence>
<dbReference type="Gene3D" id="4.10.60.10">
    <property type="entry name" value="Zinc finger, CCHC-type"/>
    <property type="match status" value="1"/>
</dbReference>
<evidence type="ECO:0000259" key="16">
    <source>
        <dbReference type="PROSITE" id="PS50158"/>
    </source>
</evidence>
<dbReference type="InterPro" id="IPR000588">
    <property type="entry name" value="Pept_A3A"/>
</dbReference>
<keyword evidence="13" id="KW-0862">Zinc</keyword>
<dbReference type="SUPFAM" id="SSF56672">
    <property type="entry name" value="DNA/RNA polymerases"/>
    <property type="match status" value="1"/>
</dbReference>
<dbReference type="InterPro" id="IPR036875">
    <property type="entry name" value="Znf_CCHC_sf"/>
</dbReference>
<dbReference type="Gene3D" id="2.40.70.10">
    <property type="entry name" value="Acid Proteases"/>
    <property type="match status" value="1"/>
</dbReference>
<evidence type="ECO:0000256" key="8">
    <source>
        <dbReference type="ARBA" id="ARBA00022801"/>
    </source>
</evidence>
<proteinExistence type="predicted"/>
<protein>
    <recommendedName>
        <fullName evidence="1">RNA-directed DNA polymerase</fullName>
        <ecNumber evidence="1">2.7.7.49</ecNumber>
    </recommendedName>
</protein>
<feature type="coiled-coil region" evidence="14">
    <location>
        <begin position="1174"/>
        <end position="1262"/>
    </location>
</feature>
<dbReference type="Pfam" id="PF02160">
    <property type="entry name" value="Peptidase_A3"/>
    <property type="match status" value="1"/>
</dbReference>
<dbReference type="Pfam" id="PF00098">
    <property type="entry name" value="zf-CCHC"/>
    <property type="match status" value="1"/>
</dbReference>
<dbReference type="PANTHER" id="PTHR33064">
    <property type="entry name" value="POL PROTEIN"/>
    <property type="match status" value="1"/>
</dbReference>
<dbReference type="InterPro" id="IPR001878">
    <property type="entry name" value="Znf_CCHC"/>
</dbReference>
<evidence type="ECO:0000256" key="15">
    <source>
        <dbReference type="SAM" id="MobiDB-lite"/>
    </source>
</evidence>
<keyword evidence="5" id="KW-0540">Nuclease</keyword>
<feature type="domain" description="Reverse transcriptase" evidence="17">
    <location>
        <begin position="1518"/>
        <end position="1738"/>
    </location>
</feature>
<dbReference type="Pfam" id="PF22909">
    <property type="entry name" value="Caulimovir_coat_dom"/>
    <property type="match status" value="1"/>
</dbReference>
<evidence type="ECO:0000256" key="2">
    <source>
        <dbReference type="ARBA" id="ARBA00022670"/>
    </source>
</evidence>
<keyword evidence="8" id="KW-0378">Hydrolase</keyword>
<dbReference type="SMR" id="A0A481SAG3"/>
<dbReference type="InterPro" id="IPR021109">
    <property type="entry name" value="Peptidase_aspartic_dom_sf"/>
</dbReference>
<keyword evidence="4" id="KW-0548">Nucleotidyltransferase</keyword>
<evidence type="ECO:0000256" key="14">
    <source>
        <dbReference type="SAM" id="Coils"/>
    </source>
</evidence>
<reference evidence="19" key="1">
    <citation type="journal article" date="2019" name="Arch. Virol.">
        <title>Complete genome sequence of a previously undescribed badnavirus occurring in Polyscias fruticosa L. (Ming aralia).</title>
        <authorList>
            <person name="Alvarez-Quinto R.A."/>
            <person name="Lockhart B.E.L."/>
            <person name="Olszewski N."/>
        </authorList>
    </citation>
    <scope>NUCLEOTIDE SEQUENCE</scope>
    <source>
        <strain evidence="19">AR3</strain>
    </source>
</reference>
<keyword evidence="10" id="KW-0695">RNA-directed DNA polymerase</keyword>
<comment type="function">
    <text evidence="12">Encodes for at least two polypeptides: protease (PR) and reverse transcriptase (RT). The protease processes the polyprotein in cis. Reverse transcriptase is multifunctional enzyme that converts the viral RNA genome into dsDNA in viral cytoplasmic capsids. This enzyme displays a DNA polymerase activity that can copy either DNA or RNA templates, and a ribonuclease H (RNase H) activity that cleaves the RNA strand of RNA-DNA heteroduplexes in a partially processive 3'- to 5'-endonucleasic mode. Neo-synthesized pregenomic RNA (pgRNA) are encapsidated, and reverse-transcribed inside the nucleocapsid. Partial (+)DNA is synthesized from the (-)DNA template and generates the relaxed circular DNA (RC-DNA) genome. After budding and infection, the RC-DNA migrates in the nucleus, and is converted into a plasmid-like covalently closed circular DNA (cccDNA).</text>
</comment>
<dbReference type="InterPro" id="IPR043128">
    <property type="entry name" value="Rev_trsase/Diguanyl_cyclase"/>
</dbReference>
<feature type="domain" description="RNase H type-1" evidence="18">
    <location>
        <begin position="1793"/>
        <end position="1928"/>
    </location>
</feature>
<feature type="region of interest" description="Disordered" evidence="15">
    <location>
        <begin position="641"/>
        <end position="660"/>
    </location>
</feature>
<dbReference type="InterPro" id="IPR041373">
    <property type="entry name" value="RT_RNaseH"/>
</dbReference>
<evidence type="ECO:0000313" key="20">
    <source>
        <dbReference type="Proteomes" id="UP000679593"/>
    </source>
</evidence>
<dbReference type="GO" id="GO:0004190">
    <property type="term" value="F:aspartic-type endopeptidase activity"/>
    <property type="evidence" value="ECO:0007669"/>
    <property type="project" value="UniProtKB-KW"/>
</dbReference>
<feature type="region of interest" description="Disordered" evidence="15">
    <location>
        <begin position="1"/>
        <end position="29"/>
    </location>
</feature>
<sequence length="1990" mass="228455">MRPAVSGSRTQTDPQFEDQIRDYRHGQRRRHNLARNVRRLSRRVTGGTPREETLEAQIDPERELTQSLQRRASIIPAEVLYHSRTGDVNHRVYTHWSEEAVSCLDGEQVDRTLINEQSYEALCRSRMRFIHVGVIQVRLQILHRRDEGTMAMIVFRDNRWTGDQSILAQMEVSLANGGYQMVYVIPDVMMTIGDFFRNIQISVQTRGYSNWQNGEANLLITRGLVGRLSNTSNVGFQYSINGVTDYLTSHGVRAIPGKKFSDEELRSLNWILKPTKVSVPMLPTTANTRNLPGGDISLRFSNYQMEGPSRRPIFDQNDNEIHSDEESLQSEDVNFMEEQVIDETIAYIGFECYNHFAVLLEEESEVPYVDATEEVQDDRAYQPQMYFNPDFLEDYDGEYPRCLEIPERYGDSIWDTLGPDGRFLVRYDPPPETTCVIVPTGWGTDDEEDTDDDNISSWDEKVHHYAAYEELPESDWDFYNPPQAVVDEEQRHDPHMEIEVQEPLNSTDFNQEFVDPDIKVTIGRGGFEPELDCYGQYWLKASEHVYILPGETELISTQLTFQSLTNGLQGKSHGYQVTDQDLILGHEVQITCKNYSTEVRLIQIGDHVAKLVLQKNEDVLATEHDDVIAKLRYMMNEEDEETVQMADTAESSTTMQRYRPPADTYMGPPIYSPANNLRPPQMLETPSVMKTPKFKGVDYSNWWNLPTAQHGQGAMFVIPNDLSKFEDVFMRWESITKNLVSIQGFTDAKDKIEFIENLLGETEKLVWIQWRTTYEEEYQQLIAQADGREGTQNITSQIRRIFTLQDPFQGSTYNQDAAYRDLERLHCKDIKDIISYLNQYMHLASKSGRLFVNDELSNKVFVKMPGDLGNRIQAAFKELHPGNQVGVIPRIMFSYKYLQEQCKEAAFQRSLKNLESCKAIPIPGFYDSPARKKYGARRSTTYKGKPHKSHVKIDKEKNLRNKKCKCFLCGEEGHFARNCRNKRRDVERVAVYENLELPTGHELVSADENEADSDIYSLSEGEDVNTLFMHLTPLAPVEEETLCMMTVTHPTQSFLIGKPGGWQPMVSVSAEEFHCKHQWQHNQNVPECPDKCRCCGRITSAKCRIQCSARKITSCGLCSKHYFDQIANVAVQPVQSYYATPQILQSQQQYILWCQAEMERMSKQLEERHVSDLTVEVARQVDAYKTEIEQERQEKEHSLETKLNELRMENARLQQLEQLRNENEQLKAQLENQKLRQLQEQNEQLIKENEELKRKLSLKEKAVSFTEDIAVIHEDVIKGEIVEAEEIKSVSEKLILFPITLSIDGIKPFEVSTLLDTGASCCTVNRAAIPKEAVEPSPYRVRINGVNSSTEVSEKMKYGKMVIAGQTFNIPFTYVVQLNQGINSKIQMILGCNFIRGLYGGVRIEGNEVTFYKCITKLQSTNLAMENQILSEDEFIFTTENERIKSAVADRIKRLTSMGYIGMKPLQHWEKNGVLCHLELKNPNLKIEDRPLKHVTPQQQDSFRKHIEELLQLGVIRPSTSPHRTTAFLVNSGTSIDPKTGKEVKGKERMVFNYQRLNDNTEKDQYSLPGITTIHRRIAHSKIYSKFDLKSGFHQVAMHPDSIPYTAFTVPGGGLYEWLVMPFGIKNAPGIFQRKMDFCFAGTEDFIAVYIDDILVFSKNEKDHLRYLEIMFSLVEKHGLVLSPTKMKIGVHSIGFLGAQIEDGTLKLQEHILKKILKFGPAQFATKKDLRSWLGILNYSRNYIANLGKLLGPLYAKTSPQGEIRMNDQDWKIVREIQAKVKNLAPLEFPPTSQVTIILETDGCMTGWGAICKWKEKEFDPQKSERICAYASGVFSTVKSTIDAEINAVLHALESFKIFYLDQKGIIIRTDCQAIITFFNKSFNHKPSRVRWIRFIDFITGIGISYKFEHIKGEANQLADHLSRHTSAKQLSQIVGLLTLKWQQTQKEEVQVIMEAVHLPATSELIRLLNSWINTSKHWIVGQKHERKPP</sequence>
<evidence type="ECO:0000256" key="7">
    <source>
        <dbReference type="ARBA" id="ARBA00022759"/>
    </source>
</evidence>
<accession>A0A481SAG3</accession>
<evidence type="ECO:0000259" key="18">
    <source>
        <dbReference type="PROSITE" id="PS50879"/>
    </source>
</evidence>
<dbReference type="InterPro" id="IPR043502">
    <property type="entry name" value="DNA/RNA_pol_sf"/>
</dbReference>
<feature type="domain" description="CCHC-type" evidence="16">
    <location>
        <begin position="965"/>
        <end position="981"/>
    </location>
</feature>
<dbReference type="GO" id="GO:0008270">
    <property type="term" value="F:zinc ion binding"/>
    <property type="evidence" value="ECO:0007669"/>
    <property type="project" value="UniProtKB-KW"/>
</dbReference>
<keyword evidence="11" id="KW-0233">DNA recombination</keyword>
<evidence type="ECO:0000256" key="9">
    <source>
        <dbReference type="ARBA" id="ARBA00022842"/>
    </source>
</evidence>
<dbReference type="SUPFAM" id="SSF57756">
    <property type="entry name" value="Retrovirus zinc finger-like domains"/>
    <property type="match status" value="1"/>
</dbReference>
<dbReference type="InterPro" id="IPR036397">
    <property type="entry name" value="RNaseH_sf"/>
</dbReference>
<dbReference type="Gene3D" id="3.10.10.10">
    <property type="entry name" value="HIV Type 1 Reverse Transcriptase, subunit A, domain 1"/>
    <property type="match status" value="1"/>
</dbReference>
<dbReference type="Pfam" id="PF00078">
    <property type="entry name" value="RVT_1"/>
    <property type="match status" value="1"/>
</dbReference>
<dbReference type="GO" id="GO:0006508">
    <property type="term" value="P:proteolysis"/>
    <property type="evidence" value="ECO:0007669"/>
    <property type="project" value="UniProtKB-KW"/>
</dbReference>
<dbReference type="GO" id="GO:0006310">
    <property type="term" value="P:DNA recombination"/>
    <property type="evidence" value="ECO:0007669"/>
    <property type="project" value="UniProtKB-KW"/>
</dbReference>
<dbReference type="GO" id="GO:0003964">
    <property type="term" value="F:RNA-directed DNA polymerase activity"/>
    <property type="evidence" value="ECO:0007669"/>
    <property type="project" value="UniProtKB-KW"/>
</dbReference>
<keyword evidence="14" id="KW-0175">Coiled coil</keyword>
<name>A0A481SAG3_9VIRU</name>
<evidence type="ECO:0000256" key="6">
    <source>
        <dbReference type="ARBA" id="ARBA00022750"/>
    </source>
</evidence>
<evidence type="ECO:0000256" key="11">
    <source>
        <dbReference type="ARBA" id="ARBA00023172"/>
    </source>
</evidence>
<dbReference type="CDD" id="cd00303">
    <property type="entry name" value="retropepsin_like"/>
    <property type="match status" value="1"/>
</dbReference>
<evidence type="ECO:0000256" key="4">
    <source>
        <dbReference type="ARBA" id="ARBA00022695"/>
    </source>
</evidence>
<dbReference type="SMART" id="SM00343">
    <property type="entry name" value="ZnF_C2HC"/>
    <property type="match status" value="1"/>
</dbReference>
<evidence type="ECO:0000256" key="5">
    <source>
        <dbReference type="ARBA" id="ARBA00022722"/>
    </source>
</evidence>
<keyword evidence="3" id="KW-0808">Transferase</keyword>
<evidence type="ECO:0000256" key="10">
    <source>
        <dbReference type="ARBA" id="ARBA00022918"/>
    </source>
</evidence>
<dbReference type="GO" id="GO:0003676">
    <property type="term" value="F:nucleic acid binding"/>
    <property type="evidence" value="ECO:0007669"/>
    <property type="project" value="InterPro"/>
</dbReference>
<evidence type="ECO:0000256" key="3">
    <source>
        <dbReference type="ARBA" id="ARBA00022679"/>
    </source>
</evidence>
<dbReference type="Gene3D" id="3.30.70.270">
    <property type="match status" value="2"/>
</dbReference>